<gene>
    <name evidence="2" type="ORF">GCM10010517_10470</name>
</gene>
<dbReference type="PANTHER" id="PTHR23026:SF123">
    <property type="entry name" value="NAD(P)H NITROREDUCTASE RV3131-RELATED"/>
    <property type="match status" value="1"/>
</dbReference>
<dbReference type="EMBL" id="BAAAVI010000005">
    <property type="protein sequence ID" value="GAA2852722.1"/>
    <property type="molecule type" value="Genomic_DNA"/>
</dbReference>
<evidence type="ECO:0000256" key="1">
    <source>
        <dbReference type="SAM" id="MobiDB-lite"/>
    </source>
</evidence>
<comment type="caution">
    <text evidence="2">The sequence shown here is derived from an EMBL/GenBank/DDBJ whole genome shotgun (WGS) entry which is preliminary data.</text>
</comment>
<sequence length="316" mass="35104">MSSPLATDLGVRRLLTAAGQAPSVHNTQPWRFRVVGREAIELLADRDRWLRVSDPRGRSLRVSCGAALFNLRLAVRVAGWEPLTRLLPSPQERPDLLATVRVPRASRPSRAERDLYSFIGVRRTNRYPYEDRSVPGEVLDDLRTAASAEGAALFTTDPADLLDYVAIAEERLAADRGYRAELAAWTMPKARHDGVPGYVQGPRGAKDPSPTRDFGRHEHTARFEPHPQLAVLATPGDGPRDWLRAGQALQRVLLTATMHGVSASFLNQPLDLRDILRRTDPRHPLGHPQMIIRFGYGPSVPRAPRRPATELEITSA</sequence>
<keyword evidence="3" id="KW-1185">Reference proteome</keyword>
<feature type="compositionally biased region" description="Basic and acidic residues" evidence="1">
    <location>
        <begin position="204"/>
        <end position="214"/>
    </location>
</feature>
<feature type="region of interest" description="Disordered" evidence="1">
    <location>
        <begin position="296"/>
        <end position="316"/>
    </location>
</feature>
<dbReference type="InterPro" id="IPR000415">
    <property type="entry name" value="Nitroreductase-like"/>
</dbReference>
<feature type="region of interest" description="Disordered" evidence="1">
    <location>
        <begin position="194"/>
        <end position="214"/>
    </location>
</feature>
<reference evidence="2 3" key="1">
    <citation type="journal article" date="2019" name="Int. J. Syst. Evol. Microbiol.">
        <title>The Global Catalogue of Microorganisms (GCM) 10K type strain sequencing project: providing services to taxonomists for standard genome sequencing and annotation.</title>
        <authorList>
            <consortium name="The Broad Institute Genomics Platform"/>
            <consortium name="The Broad Institute Genome Sequencing Center for Infectious Disease"/>
            <person name="Wu L."/>
            <person name="Ma J."/>
        </authorList>
    </citation>
    <scope>NUCLEOTIDE SEQUENCE [LARGE SCALE GENOMIC DNA]</scope>
    <source>
        <strain evidence="2 3">JCM 6242</strain>
    </source>
</reference>
<dbReference type="PANTHER" id="PTHR23026">
    <property type="entry name" value="NADPH NITROREDUCTASE"/>
    <property type="match status" value="1"/>
</dbReference>
<dbReference type="SUPFAM" id="SSF55469">
    <property type="entry name" value="FMN-dependent nitroreductase-like"/>
    <property type="match status" value="2"/>
</dbReference>
<dbReference type="InterPro" id="IPR050627">
    <property type="entry name" value="Nitroreductase/BluB"/>
</dbReference>
<dbReference type="Proteomes" id="UP001500831">
    <property type="component" value="Unassembled WGS sequence"/>
</dbReference>
<evidence type="ECO:0000313" key="2">
    <source>
        <dbReference type="EMBL" id="GAA2852722.1"/>
    </source>
</evidence>
<dbReference type="RefSeq" id="WP_344968368.1">
    <property type="nucleotide sequence ID" value="NZ_BAAAVI010000005.1"/>
</dbReference>
<organism evidence="2 3">
    <name type="scientific">Streptosporangium fragile</name>
    <dbReference type="NCBI Taxonomy" id="46186"/>
    <lineage>
        <taxon>Bacteria</taxon>
        <taxon>Bacillati</taxon>
        <taxon>Actinomycetota</taxon>
        <taxon>Actinomycetes</taxon>
        <taxon>Streptosporangiales</taxon>
        <taxon>Streptosporangiaceae</taxon>
        <taxon>Streptosporangium</taxon>
    </lineage>
</organism>
<dbReference type="NCBIfam" id="NF047509">
    <property type="entry name" value="Rv3131_FMN_oxido"/>
    <property type="match status" value="1"/>
</dbReference>
<protein>
    <submittedName>
        <fullName evidence="2">Nitroreductase</fullName>
    </submittedName>
</protein>
<dbReference type="Gene3D" id="3.40.109.10">
    <property type="entry name" value="NADH Oxidase"/>
    <property type="match status" value="2"/>
</dbReference>
<name>A0ABN3VS11_9ACTN</name>
<accession>A0ABN3VS11</accession>
<proteinExistence type="predicted"/>
<evidence type="ECO:0000313" key="3">
    <source>
        <dbReference type="Proteomes" id="UP001500831"/>
    </source>
</evidence>